<gene>
    <name evidence="3" type="ORF">JKP34_12920</name>
</gene>
<dbReference type="AlphaFoldDB" id="A0A937A989"/>
<keyword evidence="1" id="KW-1133">Transmembrane helix</keyword>
<comment type="caution">
    <text evidence="3">The sequence shown here is derived from an EMBL/GenBank/DDBJ whole genome shotgun (WGS) entry which is preliminary data.</text>
</comment>
<evidence type="ECO:0000313" key="4">
    <source>
        <dbReference type="Proteomes" id="UP000642920"/>
    </source>
</evidence>
<feature type="transmembrane region" description="Helical" evidence="1">
    <location>
        <begin position="342"/>
        <end position="363"/>
    </location>
</feature>
<dbReference type="Pfam" id="PF00535">
    <property type="entry name" value="Glycos_transf_2"/>
    <property type="match status" value="1"/>
</dbReference>
<keyword evidence="1" id="KW-0472">Membrane</keyword>
<feature type="domain" description="Glycosyltransferase 2-like" evidence="2">
    <location>
        <begin position="45"/>
        <end position="211"/>
    </location>
</feature>
<reference evidence="3" key="1">
    <citation type="submission" date="2021-01" db="EMBL/GenBank/DDBJ databases">
        <title>Marivirga sp. nov., isolated from intertidal surface sediments.</title>
        <authorList>
            <person name="Zhang M."/>
        </authorList>
    </citation>
    <scope>NUCLEOTIDE SEQUENCE</scope>
    <source>
        <strain evidence="3">SM1354</strain>
    </source>
</reference>
<dbReference type="InterPro" id="IPR001173">
    <property type="entry name" value="Glyco_trans_2-like"/>
</dbReference>
<dbReference type="PANTHER" id="PTHR43685:SF2">
    <property type="entry name" value="GLYCOSYLTRANSFERASE 2-LIKE DOMAIN-CONTAINING PROTEIN"/>
    <property type="match status" value="1"/>
</dbReference>
<evidence type="ECO:0000256" key="1">
    <source>
        <dbReference type="SAM" id="Phobius"/>
    </source>
</evidence>
<keyword evidence="4" id="KW-1185">Reference proteome</keyword>
<dbReference type="Gene3D" id="3.90.550.10">
    <property type="entry name" value="Spore Coat Polysaccharide Biosynthesis Protein SpsA, Chain A"/>
    <property type="match status" value="1"/>
</dbReference>
<sequence>MPQIHFTFYLLSTLLIIQLYFFLRYIIKLLNYNSSDETSDLHPTSVVICAHNEFDNLQNHLPSILTQQHANYEVIVVDDRSHDQSYDWLLEQKKAYPHLKVIRIDEVPNHINNKKYALTIGIKAAKNEFILLTDADCEVKSKLWVDRMSQSFNQSTDFVLGASLYQKRKGFLNQLIQFETYKTAMLYLSKALVSKPYMGVGRNLAYRKSLFLRQKGFHGYQSLTGGDDDLFVNKHANNKNTRISISSESVTYSIPKTNWSAYNLQKKRHYSVGKYYHRSDKLFLASIQLSTGLIYLSYILGLIFLSRNFILISSSLMLVRWVGQYVAYLKLSIKFGDKYQPWLLPVIEIFELFYYFVIGLRAIRSKRIRWK</sequence>
<evidence type="ECO:0000313" key="3">
    <source>
        <dbReference type="EMBL" id="MBL0766162.1"/>
    </source>
</evidence>
<dbReference type="InterPro" id="IPR029044">
    <property type="entry name" value="Nucleotide-diphossugar_trans"/>
</dbReference>
<dbReference type="InterPro" id="IPR050834">
    <property type="entry name" value="Glycosyltransf_2"/>
</dbReference>
<name>A0A937A989_9BACT</name>
<dbReference type="EMBL" id="JAERQG010000003">
    <property type="protein sequence ID" value="MBL0766162.1"/>
    <property type="molecule type" value="Genomic_DNA"/>
</dbReference>
<dbReference type="RefSeq" id="WP_201922139.1">
    <property type="nucleotide sequence ID" value="NZ_JAERQG010000003.1"/>
</dbReference>
<protein>
    <submittedName>
        <fullName evidence="3">Glycosyltransferase</fullName>
    </submittedName>
</protein>
<dbReference type="SUPFAM" id="SSF53448">
    <property type="entry name" value="Nucleotide-diphospho-sugar transferases"/>
    <property type="match status" value="1"/>
</dbReference>
<feature type="transmembrane region" description="Helical" evidence="1">
    <location>
        <begin position="293"/>
        <end position="322"/>
    </location>
</feature>
<dbReference type="PANTHER" id="PTHR43685">
    <property type="entry name" value="GLYCOSYLTRANSFERASE"/>
    <property type="match status" value="1"/>
</dbReference>
<evidence type="ECO:0000259" key="2">
    <source>
        <dbReference type="Pfam" id="PF00535"/>
    </source>
</evidence>
<organism evidence="3 4">
    <name type="scientific">Marivirga atlantica</name>
    <dbReference type="NCBI Taxonomy" id="1548457"/>
    <lineage>
        <taxon>Bacteria</taxon>
        <taxon>Pseudomonadati</taxon>
        <taxon>Bacteroidota</taxon>
        <taxon>Cytophagia</taxon>
        <taxon>Cytophagales</taxon>
        <taxon>Marivirgaceae</taxon>
        <taxon>Marivirga</taxon>
    </lineage>
</organism>
<proteinExistence type="predicted"/>
<keyword evidence="1" id="KW-0812">Transmembrane</keyword>
<accession>A0A937A989</accession>
<dbReference type="Proteomes" id="UP000642920">
    <property type="component" value="Unassembled WGS sequence"/>
</dbReference>
<feature type="transmembrane region" description="Helical" evidence="1">
    <location>
        <begin position="6"/>
        <end position="27"/>
    </location>
</feature>